<dbReference type="GO" id="GO:0005507">
    <property type="term" value="F:copper ion binding"/>
    <property type="evidence" value="ECO:0007669"/>
    <property type="project" value="InterPro"/>
</dbReference>
<evidence type="ECO:0000256" key="6">
    <source>
        <dbReference type="ARBA" id="ARBA00022989"/>
    </source>
</evidence>
<name>A0A939KNU9_9MICC</name>
<evidence type="ECO:0000256" key="8">
    <source>
        <dbReference type="ARBA" id="ARBA00023136"/>
    </source>
</evidence>
<organism evidence="13 14">
    <name type="scientific">Arthrobacter cavernae</name>
    <dbReference type="NCBI Taxonomy" id="2817681"/>
    <lineage>
        <taxon>Bacteria</taxon>
        <taxon>Bacillati</taxon>
        <taxon>Actinomycetota</taxon>
        <taxon>Actinomycetes</taxon>
        <taxon>Micrococcales</taxon>
        <taxon>Micrococcaceae</taxon>
        <taxon>Arthrobacter</taxon>
    </lineage>
</organism>
<evidence type="ECO:0000313" key="13">
    <source>
        <dbReference type="EMBL" id="MBO1269671.1"/>
    </source>
</evidence>
<dbReference type="InterPro" id="IPR032694">
    <property type="entry name" value="CopC/D"/>
</dbReference>
<reference evidence="13" key="1">
    <citation type="submission" date="2021-03" db="EMBL/GenBank/DDBJ databases">
        <title>A new species, PO-11, isolated from a karst cave deposit.</title>
        <authorList>
            <person name="Zhaoxiaoyong W."/>
        </authorList>
    </citation>
    <scope>NUCLEOTIDE SEQUENCE</scope>
    <source>
        <strain evidence="13">PO-11</strain>
    </source>
</reference>
<feature type="transmembrane region" description="Helical" evidence="9">
    <location>
        <begin position="355"/>
        <end position="372"/>
    </location>
</feature>
<dbReference type="InterPro" id="IPR008457">
    <property type="entry name" value="Cu-R_CopD_dom"/>
</dbReference>
<accession>A0A939KNU9</accession>
<feature type="signal peptide" evidence="10">
    <location>
        <begin position="1"/>
        <end position="32"/>
    </location>
</feature>
<keyword evidence="3 9" id="KW-0812">Transmembrane</keyword>
<feature type="transmembrane region" description="Helical" evidence="9">
    <location>
        <begin position="280"/>
        <end position="302"/>
    </location>
</feature>
<dbReference type="Pfam" id="PF05425">
    <property type="entry name" value="CopD"/>
    <property type="match status" value="1"/>
</dbReference>
<keyword evidence="5 10" id="KW-0732">Signal</keyword>
<dbReference type="RefSeq" id="WP_207617534.1">
    <property type="nucleotide sequence ID" value="NZ_JAFNLL010000053.1"/>
</dbReference>
<dbReference type="PANTHER" id="PTHR34820:SF4">
    <property type="entry name" value="INNER MEMBRANE PROTEIN YEBZ"/>
    <property type="match status" value="1"/>
</dbReference>
<protein>
    <submittedName>
        <fullName evidence="13">Copper resistance protein CopC</fullName>
    </submittedName>
</protein>
<feature type="transmembrane region" description="Helical" evidence="9">
    <location>
        <begin position="183"/>
        <end position="204"/>
    </location>
</feature>
<dbReference type="EMBL" id="JAFNLL010000053">
    <property type="protein sequence ID" value="MBO1269671.1"/>
    <property type="molecule type" value="Genomic_DNA"/>
</dbReference>
<keyword evidence="6 9" id="KW-1133">Transmembrane helix</keyword>
<dbReference type="InterPro" id="IPR007348">
    <property type="entry name" value="CopC_dom"/>
</dbReference>
<feature type="transmembrane region" description="Helical" evidence="9">
    <location>
        <begin position="250"/>
        <end position="268"/>
    </location>
</feature>
<dbReference type="InterPro" id="IPR014756">
    <property type="entry name" value="Ig_E-set"/>
</dbReference>
<evidence type="ECO:0000256" key="3">
    <source>
        <dbReference type="ARBA" id="ARBA00022692"/>
    </source>
</evidence>
<dbReference type="AlphaFoldDB" id="A0A939KNU9"/>
<dbReference type="Gene3D" id="2.60.40.1220">
    <property type="match status" value="1"/>
</dbReference>
<dbReference type="Proteomes" id="UP000664164">
    <property type="component" value="Unassembled WGS sequence"/>
</dbReference>
<comment type="subcellular location">
    <subcellularLocation>
        <location evidence="1">Cell membrane</location>
        <topology evidence="1">Multi-pass membrane protein</topology>
    </subcellularLocation>
</comment>
<feature type="domain" description="Copper resistance protein D" evidence="12">
    <location>
        <begin position="313"/>
        <end position="406"/>
    </location>
</feature>
<dbReference type="GO" id="GO:0006825">
    <property type="term" value="P:copper ion transport"/>
    <property type="evidence" value="ECO:0007669"/>
    <property type="project" value="InterPro"/>
</dbReference>
<evidence type="ECO:0000256" key="4">
    <source>
        <dbReference type="ARBA" id="ARBA00022723"/>
    </source>
</evidence>
<feature type="domain" description="CopC" evidence="11">
    <location>
        <begin position="31"/>
        <end position="125"/>
    </location>
</feature>
<evidence type="ECO:0000256" key="2">
    <source>
        <dbReference type="ARBA" id="ARBA00022475"/>
    </source>
</evidence>
<dbReference type="InterPro" id="IPR014755">
    <property type="entry name" value="Cu-Rt/internalin_Ig-like"/>
</dbReference>
<keyword evidence="7" id="KW-0186">Copper</keyword>
<evidence type="ECO:0000259" key="12">
    <source>
        <dbReference type="Pfam" id="PF05425"/>
    </source>
</evidence>
<evidence type="ECO:0000313" key="14">
    <source>
        <dbReference type="Proteomes" id="UP000664164"/>
    </source>
</evidence>
<dbReference type="GO" id="GO:0046688">
    <property type="term" value="P:response to copper ion"/>
    <property type="evidence" value="ECO:0007669"/>
    <property type="project" value="InterPro"/>
</dbReference>
<dbReference type="GO" id="GO:0005886">
    <property type="term" value="C:plasma membrane"/>
    <property type="evidence" value="ECO:0007669"/>
    <property type="project" value="UniProtKB-SubCell"/>
</dbReference>
<keyword evidence="14" id="KW-1185">Reference proteome</keyword>
<proteinExistence type="predicted"/>
<dbReference type="PANTHER" id="PTHR34820">
    <property type="entry name" value="INNER MEMBRANE PROTEIN YEBZ"/>
    <property type="match status" value="1"/>
</dbReference>
<dbReference type="Pfam" id="PF04234">
    <property type="entry name" value="CopC"/>
    <property type="match status" value="1"/>
</dbReference>
<keyword evidence="4" id="KW-0479">Metal-binding</keyword>
<evidence type="ECO:0000256" key="9">
    <source>
        <dbReference type="SAM" id="Phobius"/>
    </source>
</evidence>
<evidence type="ECO:0000256" key="10">
    <source>
        <dbReference type="SAM" id="SignalP"/>
    </source>
</evidence>
<comment type="caution">
    <text evidence="13">The sequence shown here is derived from an EMBL/GenBank/DDBJ whole genome shotgun (WGS) entry which is preliminary data.</text>
</comment>
<evidence type="ECO:0000259" key="11">
    <source>
        <dbReference type="Pfam" id="PF04234"/>
    </source>
</evidence>
<feature type="transmembrane region" description="Helical" evidence="9">
    <location>
        <begin position="393"/>
        <end position="413"/>
    </location>
</feature>
<evidence type="ECO:0000256" key="7">
    <source>
        <dbReference type="ARBA" id="ARBA00023008"/>
    </source>
</evidence>
<dbReference type="GO" id="GO:0042597">
    <property type="term" value="C:periplasmic space"/>
    <property type="evidence" value="ECO:0007669"/>
    <property type="project" value="InterPro"/>
</dbReference>
<feature type="chain" id="PRO_5039610848" evidence="10">
    <location>
        <begin position="33"/>
        <end position="652"/>
    </location>
</feature>
<evidence type="ECO:0000256" key="1">
    <source>
        <dbReference type="ARBA" id="ARBA00004651"/>
    </source>
</evidence>
<gene>
    <name evidence="13" type="ORF">J1902_17160</name>
</gene>
<sequence>MHRLGRAGALLAATAGLVFAGLLAAVPASAHANLLFTAPAADSTVATAPETLTLLFDEPVTTAGTPVKLTGPEGSQTVGTPRLSHENRALEIPVPGSTGRGIYTVEWQVTAGDGDVMSGSYRYAVGPAATALGGGQATDTQGSWQTTTLRALLFTALALALGEQAGTRLLARLRGAPAGPRPITVWACLAGLAAAAGLAVLLLGNGSLTAGLTRPVPEALAGSRPGILALVEISGFALAATAAAARRRGWLWLPLAAVIGAEALRAHPQLADPLLGIPLTVLHLASATLWTGMLVHALRTLVRWRHRRDLAREALGVYSRTAAWLFTAVVLTGLGSALILVPFDSLLTTDYGRVLLAKTGLVAAAAGLALAARRLLHRKSALEKIRRPARVEAAALFAVLVVSSLLTVLPVPGSTDAPLAFPPPATGPVVPAAALAGEIGVNARASSGQLVIQLMVPEITDSSGVTVNAQLGLTGSLAGPAGDITELTFRSCGEGCFFSPAAWRDGTSRLTITPTSVNWNAKPAALAITWPAIPAEDMLGEAVTAMKAVPSFTLHELVTSDTARGLGTPRSFQTTGKDFIRRALYASGVATTATRLPDENGNRRLVLSYPAENAVLELTLAEDGRILHETLTAPHHLVTRTLIYPEAAGHHG</sequence>
<dbReference type="SUPFAM" id="SSF81296">
    <property type="entry name" value="E set domains"/>
    <property type="match status" value="1"/>
</dbReference>
<evidence type="ECO:0000256" key="5">
    <source>
        <dbReference type="ARBA" id="ARBA00022729"/>
    </source>
</evidence>
<feature type="transmembrane region" description="Helical" evidence="9">
    <location>
        <begin position="323"/>
        <end position="343"/>
    </location>
</feature>
<keyword evidence="2" id="KW-1003">Cell membrane</keyword>
<keyword evidence="8 9" id="KW-0472">Membrane</keyword>